<feature type="chain" id="PRO_5020507220" description="Lipocalin-like domain-containing protein" evidence="1">
    <location>
        <begin position="23"/>
        <end position="162"/>
    </location>
</feature>
<dbReference type="Proteomes" id="UP000294824">
    <property type="component" value="Unassembled WGS sequence"/>
</dbReference>
<sequence>MKTKIKFIVLLLFLAITSFCNAQDATEKETIDWIFKYGTELFKDGYNLVYTYENDKMYIHYSSRDDGQLKSYTFEWEDLKSVTAMKGENSVLIFWFKTKLNGYLSSDISSNKEDSSQSQELNFRFKSDEKLLRFYKSINHLCKVKQLTEVKFNEDFTIKNKF</sequence>
<evidence type="ECO:0000313" key="2">
    <source>
        <dbReference type="EMBL" id="TDY61036.1"/>
    </source>
</evidence>
<name>A0A4R8MBD4_9FLAO</name>
<keyword evidence="1" id="KW-0732">Signal</keyword>
<accession>A0A4R8MBD4</accession>
<dbReference type="AlphaFoldDB" id="A0A4R8MBD4"/>
<gene>
    <name evidence="2" type="ORF">DFQ06_3047</name>
</gene>
<protein>
    <recommendedName>
        <fullName evidence="4">Lipocalin-like domain-containing protein</fullName>
    </recommendedName>
</protein>
<evidence type="ECO:0008006" key="4">
    <source>
        <dbReference type="Google" id="ProtNLM"/>
    </source>
</evidence>
<comment type="caution">
    <text evidence="2">The sequence shown here is derived from an EMBL/GenBank/DDBJ whole genome shotgun (WGS) entry which is preliminary data.</text>
</comment>
<dbReference type="EMBL" id="SORL01000010">
    <property type="protein sequence ID" value="TDY61036.1"/>
    <property type="molecule type" value="Genomic_DNA"/>
</dbReference>
<evidence type="ECO:0000256" key="1">
    <source>
        <dbReference type="SAM" id="SignalP"/>
    </source>
</evidence>
<reference evidence="2 3" key="1">
    <citation type="submission" date="2019-03" db="EMBL/GenBank/DDBJ databases">
        <title>Genomic Encyclopedia of Type Strains, Phase III (KMG-III): the genomes of soil and plant-associated and newly described type strains.</title>
        <authorList>
            <person name="Whitman W."/>
        </authorList>
    </citation>
    <scope>NUCLEOTIDE SEQUENCE [LARGE SCALE GENOMIC DNA]</scope>
    <source>
        <strain evidence="2 3">CECT 8301</strain>
    </source>
</reference>
<evidence type="ECO:0000313" key="3">
    <source>
        <dbReference type="Proteomes" id="UP000294824"/>
    </source>
</evidence>
<dbReference type="RefSeq" id="WP_133968494.1">
    <property type="nucleotide sequence ID" value="NZ_SORL01000010.1"/>
</dbReference>
<keyword evidence="3" id="KW-1185">Reference proteome</keyword>
<organism evidence="2 3">
    <name type="scientific">Algibacter lectus</name>
    <dbReference type="NCBI Taxonomy" id="221126"/>
    <lineage>
        <taxon>Bacteria</taxon>
        <taxon>Pseudomonadati</taxon>
        <taxon>Bacteroidota</taxon>
        <taxon>Flavobacteriia</taxon>
        <taxon>Flavobacteriales</taxon>
        <taxon>Flavobacteriaceae</taxon>
        <taxon>Algibacter</taxon>
    </lineage>
</organism>
<proteinExistence type="predicted"/>
<feature type="signal peptide" evidence="1">
    <location>
        <begin position="1"/>
        <end position="22"/>
    </location>
</feature>